<dbReference type="InterPro" id="IPR018841">
    <property type="entry name" value="DUF2442"/>
</dbReference>
<dbReference type="EMBL" id="WWCK01000008">
    <property type="protein sequence ID" value="MYM70156.1"/>
    <property type="molecule type" value="Genomic_DNA"/>
</dbReference>
<evidence type="ECO:0000313" key="2">
    <source>
        <dbReference type="Proteomes" id="UP000450012"/>
    </source>
</evidence>
<accession>A0A7X4GVZ7</accession>
<comment type="caution">
    <text evidence="1">The sequence shown here is derived from an EMBL/GenBank/DDBJ whole genome shotgun (WGS) entry which is preliminary data.</text>
</comment>
<evidence type="ECO:0000313" key="1">
    <source>
        <dbReference type="EMBL" id="MYM70156.1"/>
    </source>
</evidence>
<dbReference type="AlphaFoldDB" id="A0A7X4GVZ7"/>
<sequence length="93" mass="10360">MNNALALRLSFDDQTMWVHLVDGRTLGVPLSFFPRLQNANPVQRLQYTFSGNGKGLHWDALDEDINVEHLLMGYCDTTNVRSRTPGGAISGVK</sequence>
<reference evidence="1 2" key="1">
    <citation type="submission" date="2019-12" db="EMBL/GenBank/DDBJ databases">
        <title>Novel species isolated from a subtropical stream in China.</title>
        <authorList>
            <person name="Lu H."/>
        </authorList>
    </citation>
    <scope>NUCLEOTIDE SEQUENCE [LARGE SCALE GENOMIC DNA]</scope>
    <source>
        <strain evidence="1 2">FT55W</strain>
    </source>
</reference>
<gene>
    <name evidence="1" type="ORF">GTP45_25615</name>
</gene>
<name>A0A7X4GVZ7_9BURK</name>
<organism evidence="1 2">
    <name type="scientific">Duganella rivi</name>
    <dbReference type="NCBI Taxonomy" id="2666083"/>
    <lineage>
        <taxon>Bacteria</taxon>
        <taxon>Pseudomonadati</taxon>
        <taxon>Pseudomonadota</taxon>
        <taxon>Betaproteobacteria</taxon>
        <taxon>Burkholderiales</taxon>
        <taxon>Oxalobacteraceae</taxon>
        <taxon>Telluria group</taxon>
        <taxon>Duganella</taxon>
    </lineage>
</organism>
<protein>
    <submittedName>
        <fullName evidence="1">DUF2442 domain-containing protein</fullName>
    </submittedName>
</protein>
<proteinExistence type="predicted"/>
<keyword evidence="2" id="KW-1185">Reference proteome</keyword>
<dbReference type="Pfam" id="PF10387">
    <property type="entry name" value="DUF2442"/>
    <property type="match status" value="1"/>
</dbReference>
<dbReference type="Proteomes" id="UP000450012">
    <property type="component" value="Unassembled WGS sequence"/>
</dbReference>
<dbReference type="RefSeq" id="WP_161016655.1">
    <property type="nucleotide sequence ID" value="NZ_WWCK01000008.1"/>
</dbReference>
<dbReference type="Gene3D" id="3.30.2020.40">
    <property type="entry name" value="Uncharacterised protein PF10387, DUF2442"/>
    <property type="match status" value="1"/>
</dbReference>